<evidence type="ECO:0000313" key="2">
    <source>
        <dbReference type="EMBL" id="RFO96692.1"/>
    </source>
</evidence>
<keyword evidence="3" id="KW-1185">Reference proteome</keyword>
<name>A0A3E1RCB8_9BURK</name>
<dbReference type="RefSeq" id="WP_117177390.1">
    <property type="nucleotide sequence ID" value="NZ_QFZK01000006.1"/>
</dbReference>
<reference evidence="2 3" key="1">
    <citation type="submission" date="2018-05" db="EMBL/GenBank/DDBJ databases">
        <title>Rhodoferax soyangensis sp.nov., isolated from an oligotrophic freshwater lake.</title>
        <authorList>
            <person name="Park M."/>
        </authorList>
    </citation>
    <scope>NUCLEOTIDE SEQUENCE [LARGE SCALE GENOMIC DNA]</scope>
    <source>
        <strain evidence="2 3">IMCC26218</strain>
    </source>
</reference>
<protein>
    <submittedName>
        <fullName evidence="2">Uncharacterized protein</fullName>
    </submittedName>
</protein>
<organism evidence="2 3">
    <name type="scientific">Rhodoferax lacus</name>
    <dbReference type="NCBI Taxonomy" id="2184758"/>
    <lineage>
        <taxon>Bacteria</taxon>
        <taxon>Pseudomonadati</taxon>
        <taxon>Pseudomonadota</taxon>
        <taxon>Betaproteobacteria</taxon>
        <taxon>Burkholderiales</taxon>
        <taxon>Comamonadaceae</taxon>
        <taxon>Rhodoferax</taxon>
    </lineage>
</organism>
<dbReference type="EMBL" id="QFZK01000006">
    <property type="protein sequence ID" value="RFO96692.1"/>
    <property type="molecule type" value="Genomic_DNA"/>
</dbReference>
<gene>
    <name evidence="2" type="ORF">DIC66_11780</name>
</gene>
<proteinExistence type="predicted"/>
<evidence type="ECO:0000313" key="3">
    <source>
        <dbReference type="Proteomes" id="UP000260665"/>
    </source>
</evidence>
<keyword evidence="1" id="KW-0175">Coiled coil</keyword>
<comment type="caution">
    <text evidence="2">The sequence shown here is derived from an EMBL/GenBank/DDBJ whole genome shotgun (WGS) entry which is preliminary data.</text>
</comment>
<dbReference type="OrthoDB" id="8759476at2"/>
<accession>A0A3E1RCB8</accession>
<dbReference type="AlphaFoldDB" id="A0A3E1RCB8"/>
<evidence type="ECO:0000256" key="1">
    <source>
        <dbReference type="SAM" id="Coils"/>
    </source>
</evidence>
<sequence>MATTPKCDATGILNEAQASCVKTHAAGLIPVEYEIHLDTNLRLPYAIYWNGETQPANRVALTTGGAVATVRIMARSGQKVGLYLGSDASPQFRQEMLFPITVGHNDVRIVIHSVTGQHDHEAEVSSKETDIQRDMTEAGRADKLDIYRGNFLTGNTWLKFSHKYTVAESLALAADAGEVDAGILAALRAIYGGDVSKTSGYTVAFAGKHSCKLSFQAGVDSNCVQNILRYLSLGGFSGAALPRVHPRSWVALLQAARDANVGSLEITSGWRPMTGKSPHRIGLGLDIKSAKSVSGTTLVFDKDNANLWSSPEEKVAHRDWTESEAELDKAHVEMAAAQKAAKAAKEEGKALAQQREDEAKKRLTKALLQRDLSKAEYAKNHKGTFADTLEQTLLKNPLIRQVFEPLVMDANTRDKLEPEVNRYRLGNEATHKNHLHVTAVDSYLIP</sequence>
<dbReference type="Proteomes" id="UP000260665">
    <property type="component" value="Unassembled WGS sequence"/>
</dbReference>
<feature type="coiled-coil region" evidence="1">
    <location>
        <begin position="327"/>
        <end position="354"/>
    </location>
</feature>